<evidence type="ECO:0000313" key="6">
    <source>
        <dbReference type="Proteomes" id="UP000472275"/>
    </source>
</evidence>
<dbReference type="CTD" id="26155"/>
<dbReference type="Proteomes" id="UP000472275">
    <property type="component" value="Chromosome 6"/>
</dbReference>
<evidence type="ECO:0000256" key="4">
    <source>
        <dbReference type="SAM" id="MobiDB-lite"/>
    </source>
</evidence>
<dbReference type="KEGG" id="achc:115343084"/>
<dbReference type="GO" id="GO:0005829">
    <property type="term" value="C:cytosol"/>
    <property type="evidence" value="ECO:0007669"/>
    <property type="project" value="Ensembl"/>
</dbReference>
<dbReference type="GO" id="GO:0030691">
    <property type="term" value="C:Noc2p-Noc3p complex"/>
    <property type="evidence" value="ECO:0007669"/>
    <property type="project" value="TreeGrafter"/>
</dbReference>
<feature type="region of interest" description="Disordered" evidence="4">
    <location>
        <begin position="664"/>
        <end position="775"/>
    </location>
</feature>
<dbReference type="InterPro" id="IPR005343">
    <property type="entry name" value="Noc2"/>
</dbReference>
<dbReference type="GO" id="GO:0045815">
    <property type="term" value="P:transcription initiation-coupled chromatin remodeling"/>
    <property type="evidence" value="ECO:0007669"/>
    <property type="project" value="Ensembl"/>
</dbReference>
<evidence type="ECO:0000256" key="3">
    <source>
        <dbReference type="ARBA" id="ARBA00023242"/>
    </source>
</evidence>
<sequence>MAAAGKRSLAEMSLDEFLAAGSESEPEDGSEEEEEAARPAKGAAGQRRESGKARQLLQAPPAARKKGKASEHKDQLSRLKDKDPEFYKFLEENDRTLLNFDASDSSDEEEEGLHIPPDTLEEASDEDEEEEHETVKRKRVSFIPVSLKMVEEWKKAAERGLTPKLFHEITQAFKASVATTKGDNGGTDPSKFQVTDAAVFNALVSFCVRDLFRCLQKLLLLKTPKNKLKVVLPSTSPLWSKLRLDVKVYLGCTIQLLSCLTEASVGAAVLQHVSSIVPYYLSFPKQCRALLKQAINLWSTGEETVRVLAFLVLNKICRYKKEVYLSPLLKQMYIAFVKNSRFTSPNVLPMINFMQRTLTEMYALDTHTSYQHAFIYIRQLAIHLRSAMTIKKKENFQSVYNWQYIHCLYFWCRVLSTIYPSEVMEPLIYPLTQVIIGCIKLVPTARFYPLRMHCIRALTLLSENTRTFIPVLPFILEVFQQVDFNKKPGRMSAKPINFAVILKLSNANLQEKAFRDGLIEQLYDLMLEYLHCQAYSIGFPELVLPTVIQLKSFLKECKIANYCKPIRQLLEKLQENSAYIASRRQKATFGVASRESVEQWEKQVKEEGTPLTKYYTQWKKLREKEIQLEISGKERLEDLNFPEIKRKKQDERKEEDKKEFKDLFELDSDSDEEGVGFPIKGKAKAKQASDDSSEASSKDYGEDDDEEEGKYEIEEDEEELEDDSDSDEEGKEPARVSQRSQKQRSCTRGMSRSDLEQLAQGEEDIVEDLAFSDED</sequence>
<comment type="similarity">
    <text evidence="2">Belongs to the NOC2 family.</text>
</comment>
<keyword evidence="6" id="KW-1185">Reference proteome</keyword>
<evidence type="ECO:0000256" key="1">
    <source>
        <dbReference type="ARBA" id="ARBA00004123"/>
    </source>
</evidence>
<dbReference type="GO" id="GO:0031491">
    <property type="term" value="F:nucleosome binding"/>
    <property type="evidence" value="ECO:0007669"/>
    <property type="project" value="Ensembl"/>
</dbReference>
<feature type="compositionally biased region" description="Basic and acidic residues" evidence="4">
    <location>
        <begin position="68"/>
        <end position="85"/>
    </location>
</feature>
<feature type="compositionally biased region" description="Acidic residues" evidence="4">
    <location>
        <begin position="24"/>
        <end position="35"/>
    </location>
</feature>
<reference evidence="5" key="1">
    <citation type="submission" date="2025-08" db="UniProtKB">
        <authorList>
            <consortium name="Ensembl"/>
        </authorList>
    </citation>
    <scope>IDENTIFICATION</scope>
</reference>
<protein>
    <submittedName>
        <fullName evidence="5">NOC2 like nucleolar associated transcriptional repressor</fullName>
    </submittedName>
</protein>
<dbReference type="GO" id="GO:0034644">
    <property type="term" value="P:cellular response to UV"/>
    <property type="evidence" value="ECO:0007669"/>
    <property type="project" value="Ensembl"/>
</dbReference>
<organism evidence="5 6">
    <name type="scientific">Aquila chrysaetos chrysaetos</name>
    <dbReference type="NCBI Taxonomy" id="223781"/>
    <lineage>
        <taxon>Eukaryota</taxon>
        <taxon>Metazoa</taxon>
        <taxon>Chordata</taxon>
        <taxon>Craniata</taxon>
        <taxon>Vertebrata</taxon>
        <taxon>Euteleostomi</taxon>
        <taxon>Archelosauria</taxon>
        <taxon>Archosauria</taxon>
        <taxon>Dinosauria</taxon>
        <taxon>Saurischia</taxon>
        <taxon>Theropoda</taxon>
        <taxon>Coelurosauria</taxon>
        <taxon>Aves</taxon>
        <taxon>Neognathae</taxon>
        <taxon>Neoaves</taxon>
        <taxon>Telluraves</taxon>
        <taxon>Accipitrimorphae</taxon>
        <taxon>Accipitriformes</taxon>
        <taxon>Accipitridae</taxon>
        <taxon>Accipitrinae</taxon>
        <taxon>Aquila</taxon>
    </lineage>
</organism>
<dbReference type="PANTHER" id="PTHR12687:SF4">
    <property type="entry name" value="NUCLEOLAR COMPLEX PROTEIN 2 HOMOLOG"/>
    <property type="match status" value="1"/>
</dbReference>
<dbReference type="GO" id="GO:0000122">
    <property type="term" value="P:negative regulation of transcription by RNA polymerase II"/>
    <property type="evidence" value="ECO:0007669"/>
    <property type="project" value="Ensembl"/>
</dbReference>
<dbReference type="GO" id="GO:0003714">
    <property type="term" value="F:transcription corepressor activity"/>
    <property type="evidence" value="ECO:0007669"/>
    <property type="project" value="Ensembl"/>
</dbReference>
<dbReference type="GO" id="GO:0030690">
    <property type="term" value="C:Noc1p-Noc2p complex"/>
    <property type="evidence" value="ECO:0007669"/>
    <property type="project" value="TreeGrafter"/>
</dbReference>
<dbReference type="GO" id="GO:0005694">
    <property type="term" value="C:chromosome"/>
    <property type="evidence" value="ECO:0007669"/>
    <property type="project" value="Ensembl"/>
</dbReference>
<dbReference type="OrthoDB" id="10266662at2759"/>
<dbReference type="GO" id="GO:0042273">
    <property type="term" value="P:ribosomal large subunit biogenesis"/>
    <property type="evidence" value="ECO:0007669"/>
    <property type="project" value="TreeGrafter"/>
</dbReference>
<feature type="region of interest" description="Disordered" evidence="4">
    <location>
        <begin position="98"/>
        <end position="135"/>
    </location>
</feature>
<dbReference type="GO" id="GO:2001243">
    <property type="term" value="P:negative regulation of intrinsic apoptotic signaling pathway"/>
    <property type="evidence" value="ECO:0007669"/>
    <property type="project" value="Ensembl"/>
</dbReference>
<dbReference type="SUPFAM" id="SSF48371">
    <property type="entry name" value="ARM repeat"/>
    <property type="match status" value="1"/>
</dbReference>
<name>A0A663F3I0_AQUCH</name>
<dbReference type="GeneID" id="115343084"/>
<evidence type="ECO:0000256" key="2">
    <source>
        <dbReference type="ARBA" id="ARBA00005907"/>
    </source>
</evidence>
<dbReference type="RefSeq" id="XP_029874447.1">
    <property type="nucleotide sequence ID" value="XM_030018587.2"/>
</dbReference>
<feature type="compositionally biased region" description="Acidic residues" evidence="4">
    <location>
        <begin position="665"/>
        <end position="674"/>
    </location>
</feature>
<dbReference type="InterPro" id="IPR016024">
    <property type="entry name" value="ARM-type_fold"/>
</dbReference>
<dbReference type="PANTHER" id="PTHR12687">
    <property type="entry name" value="NUCLEOLAR COMPLEX 2 AND RAD4-RELATED"/>
    <property type="match status" value="1"/>
</dbReference>
<feature type="compositionally biased region" description="Acidic residues" evidence="4">
    <location>
        <begin position="701"/>
        <end position="730"/>
    </location>
</feature>
<dbReference type="InParanoid" id="A0A663F3I0"/>
<keyword evidence="3" id="KW-0539">Nucleus</keyword>
<feature type="compositionally biased region" description="Acidic residues" evidence="4">
    <location>
        <begin position="761"/>
        <end position="775"/>
    </location>
</feature>
<dbReference type="GO" id="GO:0005654">
    <property type="term" value="C:nucleoplasm"/>
    <property type="evidence" value="ECO:0007669"/>
    <property type="project" value="Ensembl"/>
</dbReference>
<comment type="subcellular location">
    <subcellularLocation>
        <location evidence="1">Nucleus</location>
    </subcellularLocation>
</comment>
<feature type="compositionally biased region" description="Acidic residues" evidence="4">
    <location>
        <begin position="119"/>
        <end position="132"/>
    </location>
</feature>
<dbReference type="GeneTree" id="ENSGT00390000010057"/>
<evidence type="ECO:0000313" key="5">
    <source>
        <dbReference type="Ensembl" id="ENSACCP00020018803.1"/>
    </source>
</evidence>
<dbReference type="Pfam" id="PF03715">
    <property type="entry name" value="Noc2"/>
    <property type="match status" value="1"/>
</dbReference>
<dbReference type="Ensembl" id="ENSACCT00020019629.1">
    <property type="protein sequence ID" value="ENSACCP00020018803.1"/>
    <property type="gene ID" value="ENSACCG00020012933.1"/>
</dbReference>
<dbReference type="AlphaFoldDB" id="A0A663F3I0"/>
<dbReference type="GO" id="GO:0002903">
    <property type="term" value="P:negative regulation of B cell apoptotic process"/>
    <property type="evidence" value="ECO:0007669"/>
    <property type="project" value="Ensembl"/>
</dbReference>
<dbReference type="GO" id="GO:0140297">
    <property type="term" value="F:DNA-binding transcription factor binding"/>
    <property type="evidence" value="ECO:0007669"/>
    <property type="project" value="Ensembl"/>
</dbReference>
<gene>
    <name evidence="5" type="primary">NOC2L</name>
</gene>
<feature type="compositionally biased region" description="Polar residues" evidence="4">
    <location>
        <begin position="737"/>
        <end position="750"/>
    </location>
</feature>
<accession>A0A663F3I0</accession>
<dbReference type="GO" id="GO:0005730">
    <property type="term" value="C:nucleolus"/>
    <property type="evidence" value="ECO:0007669"/>
    <property type="project" value="Ensembl"/>
</dbReference>
<dbReference type="GO" id="GO:0042393">
    <property type="term" value="F:histone binding"/>
    <property type="evidence" value="ECO:0007669"/>
    <property type="project" value="Ensembl"/>
</dbReference>
<proteinExistence type="inferred from homology"/>
<reference evidence="5" key="2">
    <citation type="submission" date="2025-09" db="UniProtKB">
        <authorList>
            <consortium name="Ensembl"/>
        </authorList>
    </citation>
    <scope>IDENTIFICATION</scope>
</reference>
<feature type="region of interest" description="Disordered" evidence="4">
    <location>
        <begin position="1"/>
        <end position="85"/>
    </location>
</feature>